<reference evidence="4" key="1">
    <citation type="submission" date="2017-02" db="UniProtKB">
        <authorList>
            <consortium name="WormBaseParasite"/>
        </authorList>
    </citation>
    <scope>IDENTIFICATION</scope>
</reference>
<sequence>LWIFGFLVRKIPIADERENLSKQNDSSSTNETSLHESSNSTSNFANESNHRSIPLVVRTKKAEKRMLAASPSPIPPGEPLNSVEERALELQKRQEWRQARYKSLEADSAAAEQVMKQVQQINSRLNNISEEPSSGMLLHSPKEKILQNETSIERNEYIDPVTGAATISLVERSVTQREVFS</sequence>
<feature type="region of interest" description="Disordered" evidence="2">
    <location>
        <begin position="20"/>
        <end position="53"/>
    </location>
</feature>
<feature type="coiled-coil region" evidence="1">
    <location>
        <begin position="101"/>
        <end position="131"/>
    </location>
</feature>
<protein>
    <submittedName>
        <fullName evidence="4">EHBP1</fullName>
    </submittedName>
</protein>
<name>A0A0N5AAW3_9BILA</name>
<feature type="compositionally biased region" description="Polar residues" evidence="2">
    <location>
        <begin position="21"/>
        <end position="47"/>
    </location>
</feature>
<keyword evidence="3" id="KW-1185">Reference proteome</keyword>
<evidence type="ECO:0000313" key="3">
    <source>
        <dbReference type="Proteomes" id="UP000046393"/>
    </source>
</evidence>
<dbReference type="Proteomes" id="UP000046393">
    <property type="component" value="Unplaced"/>
</dbReference>
<dbReference type="WBParaSite" id="SMUV_0000128901-mRNA-1">
    <property type="protein sequence ID" value="SMUV_0000128901-mRNA-1"/>
    <property type="gene ID" value="SMUV_0000128901"/>
</dbReference>
<accession>A0A0N5AAW3</accession>
<evidence type="ECO:0000313" key="4">
    <source>
        <dbReference type="WBParaSite" id="SMUV_0000128901-mRNA-1"/>
    </source>
</evidence>
<evidence type="ECO:0000256" key="1">
    <source>
        <dbReference type="SAM" id="Coils"/>
    </source>
</evidence>
<organism evidence="3 4">
    <name type="scientific">Syphacia muris</name>
    <dbReference type="NCBI Taxonomy" id="451379"/>
    <lineage>
        <taxon>Eukaryota</taxon>
        <taxon>Metazoa</taxon>
        <taxon>Ecdysozoa</taxon>
        <taxon>Nematoda</taxon>
        <taxon>Chromadorea</taxon>
        <taxon>Rhabditida</taxon>
        <taxon>Spirurina</taxon>
        <taxon>Oxyuridomorpha</taxon>
        <taxon>Oxyuroidea</taxon>
        <taxon>Oxyuridae</taxon>
        <taxon>Syphacia</taxon>
    </lineage>
</organism>
<keyword evidence="1" id="KW-0175">Coiled coil</keyword>
<proteinExistence type="predicted"/>
<dbReference type="AlphaFoldDB" id="A0A0N5AAW3"/>
<evidence type="ECO:0000256" key="2">
    <source>
        <dbReference type="SAM" id="MobiDB-lite"/>
    </source>
</evidence>
<dbReference type="STRING" id="451379.A0A0N5AAW3"/>